<sequence length="301" mass="34120">MCSLDEKNFRTILNELYDGLYFVDHTRTITFWNKAAERITGFTAEEVIGSCCGDDILTHVDDTGNNLCLGHCPLAATITDQSPRAAQVYLHHKQGHRVPVSVRISVLTDETGAVIGAAELFSDISDHRANELRVKELEQLALVDKLTQLANRRYIESQLEKHLTEFRRTQLPFAVYFFDIDHFKQINDTYGHDAGDTVLKFLAKTLIDNGRAFDIYGRWGGEEFIAIIRNLDGENLLTFGERLRMLVEQSYLKWGEHRLAVTVSLGGTLAQNDDTLDSLIKRADRLLYTSKKNGRNRLTIG</sequence>
<keyword evidence="5" id="KW-1185">Reference proteome</keyword>
<comment type="caution">
    <text evidence="4">The sequence shown here is derived from an EMBL/GenBank/DDBJ whole genome shotgun (WGS) entry which is preliminary data.</text>
</comment>
<dbReference type="Gene3D" id="3.30.70.270">
    <property type="match status" value="1"/>
</dbReference>
<reference evidence="4" key="1">
    <citation type="submission" date="2006-05" db="EMBL/GenBank/DDBJ databases">
        <title>Annotation of the draft genome assembly of Desulfuromonas acetoxidans DSM 684.</title>
        <authorList>
            <consortium name="US DOE Joint Genome Institute (JGI-ORNL)"/>
            <person name="Larimer F."/>
            <person name="Land M."/>
            <person name="Hauser L."/>
        </authorList>
    </citation>
    <scope>NUCLEOTIDE SEQUENCE [LARGE SCALE GENOMIC DNA]</scope>
    <source>
        <strain evidence="4">DSM 684</strain>
    </source>
</reference>
<dbReference type="InterPro" id="IPR000160">
    <property type="entry name" value="GGDEF_dom"/>
</dbReference>
<dbReference type="InterPro" id="IPR000014">
    <property type="entry name" value="PAS"/>
</dbReference>
<dbReference type="PROSITE" id="PS50112">
    <property type="entry name" value="PAS"/>
    <property type="match status" value="1"/>
</dbReference>
<evidence type="ECO:0000259" key="2">
    <source>
        <dbReference type="PROSITE" id="PS50113"/>
    </source>
</evidence>
<dbReference type="InterPro" id="IPR035965">
    <property type="entry name" value="PAS-like_dom_sf"/>
</dbReference>
<dbReference type="NCBIfam" id="TIGR00229">
    <property type="entry name" value="sensory_box"/>
    <property type="match status" value="1"/>
</dbReference>
<dbReference type="InterPro" id="IPR029787">
    <property type="entry name" value="Nucleotide_cyclase"/>
</dbReference>
<dbReference type="InterPro" id="IPR043128">
    <property type="entry name" value="Rev_trsase/Diguanyl_cyclase"/>
</dbReference>
<dbReference type="PROSITE" id="PS50887">
    <property type="entry name" value="GGDEF"/>
    <property type="match status" value="1"/>
</dbReference>
<dbReference type="RefSeq" id="WP_005997994.1">
    <property type="nucleotide sequence ID" value="NZ_AAEW02000002.1"/>
</dbReference>
<evidence type="ECO:0000313" key="5">
    <source>
        <dbReference type="Proteomes" id="UP000005695"/>
    </source>
</evidence>
<dbReference type="SUPFAM" id="SSF55785">
    <property type="entry name" value="PYP-like sensor domain (PAS domain)"/>
    <property type="match status" value="1"/>
</dbReference>
<dbReference type="OrthoDB" id="9790367at2"/>
<feature type="domain" description="GGDEF" evidence="3">
    <location>
        <begin position="171"/>
        <end position="301"/>
    </location>
</feature>
<dbReference type="EMBL" id="AAEW02000002">
    <property type="protein sequence ID" value="EAT17077.1"/>
    <property type="molecule type" value="Genomic_DNA"/>
</dbReference>
<dbReference type="GO" id="GO:0003824">
    <property type="term" value="F:catalytic activity"/>
    <property type="evidence" value="ECO:0007669"/>
    <property type="project" value="UniProtKB-ARBA"/>
</dbReference>
<dbReference type="PANTHER" id="PTHR46663">
    <property type="entry name" value="DIGUANYLATE CYCLASE DGCT-RELATED"/>
    <property type="match status" value="1"/>
</dbReference>
<feature type="domain" description="PAS" evidence="1">
    <location>
        <begin position="5"/>
        <end position="49"/>
    </location>
</feature>
<dbReference type="CDD" id="cd00130">
    <property type="entry name" value="PAS"/>
    <property type="match status" value="1"/>
</dbReference>
<dbReference type="InterPro" id="IPR000700">
    <property type="entry name" value="PAS-assoc_C"/>
</dbReference>
<feature type="domain" description="PAC" evidence="2">
    <location>
        <begin position="84"/>
        <end position="136"/>
    </location>
</feature>
<evidence type="ECO:0000313" key="4">
    <source>
        <dbReference type="EMBL" id="EAT17077.1"/>
    </source>
</evidence>
<dbReference type="NCBIfam" id="TIGR00254">
    <property type="entry name" value="GGDEF"/>
    <property type="match status" value="1"/>
</dbReference>
<dbReference type="Pfam" id="PF13426">
    <property type="entry name" value="PAS_9"/>
    <property type="match status" value="1"/>
</dbReference>
<dbReference type="PROSITE" id="PS50113">
    <property type="entry name" value="PAC"/>
    <property type="match status" value="1"/>
</dbReference>
<name>Q1K397_DESA6</name>
<organism evidence="4 5">
    <name type="scientific">Desulfuromonas acetoxidans (strain DSM 684 / 11070)</name>
    <dbReference type="NCBI Taxonomy" id="281689"/>
    <lineage>
        <taxon>Bacteria</taxon>
        <taxon>Pseudomonadati</taxon>
        <taxon>Thermodesulfobacteriota</taxon>
        <taxon>Desulfuromonadia</taxon>
        <taxon>Desulfuromonadales</taxon>
        <taxon>Desulfuromonadaceae</taxon>
        <taxon>Desulfuromonas</taxon>
    </lineage>
</organism>
<evidence type="ECO:0000259" key="1">
    <source>
        <dbReference type="PROSITE" id="PS50112"/>
    </source>
</evidence>
<dbReference type="AlphaFoldDB" id="Q1K397"/>
<evidence type="ECO:0000259" key="3">
    <source>
        <dbReference type="PROSITE" id="PS50887"/>
    </source>
</evidence>
<dbReference type="CDD" id="cd01949">
    <property type="entry name" value="GGDEF"/>
    <property type="match status" value="1"/>
</dbReference>
<reference evidence="4" key="2">
    <citation type="submission" date="2006-05" db="EMBL/GenBank/DDBJ databases">
        <title>Sequencing of the draft genome and assembly of Desulfuromonas acetoxidans DSM 684.</title>
        <authorList>
            <consortium name="US DOE Joint Genome Institute (JGI-PGF)"/>
            <person name="Copeland A."/>
            <person name="Lucas S."/>
            <person name="Lapidus A."/>
            <person name="Barry K."/>
            <person name="Detter J.C."/>
            <person name="Glavina del Rio T."/>
            <person name="Hammon N."/>
            <person name="Israni S."/>
            <person name="Dalin E."/>
            <person name="Tice H."/>
            <person name="Bruce D."/>
            <person name="Pitluck S."/>
            <person name="Richardson P."/>
        </authorList>
    </citation>
    <scope>NUCLEOTIDE SEQUENCE [LARGE SCALE GENOMIC DNA]</scope>
    <source>
        <strain evidence="4">DSM 684</strain>
    </source>
</reference>
<dbReference type="SMART" id="SM00267">
    <property type="entry name" value="GGDEF"/>
    <property type="match status" value="1"/>
</dbReference>
<accession>Q1K397</accession>
<dbReference type="FunFam" id="3.30.70.270:FF:000001">
    <property type="entry name" value="Diguanylate cyclase domain protein"/>
    <property type="match status" value="1"/>
</dbReference>
<dbReference type="Pfam" id="PF00990">
    <property type="entry name" value="GGDEF"/>
    <property type="match status" value="1"/>
</dbReference>
<dbReference type="InterPro" id="IPR052163">
    <property type="entry name" value="DGC-Regulatory_Protein"/>
</dbReference>
<dbReference type="Gene3D" id="3.30.450.20">
    <property type="entry name" value="PAS domain"/>
    <property type="match status" value="1"/>
</dbReference>
<dbReference type="SMART" id="SM00091">
    <property type="entry name" value="PAS"/>
    <property type="match status" value="1"/>
</dbReference>
<protein>
    <submittedName>
        <fullName evidence="4">Diguanylate cyclase with PAS/PAC sensor</fullName>
    </submittedName>
</protein>
<dbReference type="PANTHER" id="PTHR46663:SF4">
    <property type="entry name" value="DIGUANYLATE CYCLASE DGCT-RELATED"/>
    <property type="match status" value="1"/>
</dbReference>
<gene>
    <name evidence="4" type="ORF">Dace_2943</name>
</gene>
<dbReference type="Proteomes" id="UP000005695">
    <property type="component" value="Unassembled WGS sequence"/>
</dbReference>
<dbReference type="SUPFAM" id="SSF55073">
    <property type="entry name" value="Nucleotide cyclase"/>
    <property type="match status" value="1"/>
</dbReference>
<proteinExistence type="predicted"/>